<sequence>MSTPAHLWLEDENGSPIVGGCLMPLRAGSIELKSFSHGITHSR</sequence>
<reference evidence="1 2" key="1">
    <citation type="submission" date="2019-03" db="EMBL/GenBank/DDBJ databases">
        <authorList>
            <consortium name="Pathogen Informatics"/>
        </authorList>
    </citation>
    <scope>NUCLEOTIDE SEQUENCE [LARGE SCALE GENOMIC DNA]</scope>
    <source>
        <strain evidence="1 2">NCTC12998</strain>
    </source>
</reference>
<dbReference type="AlphaFoldDB" id="A0A485AZS6"/>
<proteinExistence type="predicted"/>
<organism evidence="1 2">
    <name type="scientific">Raoultella planticola</name>
    <name type="common">Klebsiella planticola</name>
    <dbReference type="NCBI Taxonomy" id="575"/>
    <lineage>
        <taxon>Bacteria</taxon>
        <taxon>Pseudomonadati</taxon>
        <taxon>Pseudomonadota</taxon>
        <taxon>Gammaproteobacteria</taxon>
        <taxon>Enterobacterales</taxon>
        <taxon>Enterobacteriaceae</taxon>
        <taxon>Klebsiella/Raoultella group</taxon>
        <taxon>Raoultella</taxon>
    </lineage>
</organism>
<evidence type="ECO:0000313" key="2">
    <source>
        <dbReference type="Proteomes" id="UP000345637"/>
    </source>
</evidence>
<dbReference type="EMBL" id="CAADJE010000023">
    <property type="protein sequence ID" value="VFS65882.1"/>
    <property type="molecule type" value="Genomic_DNA"/>
</dbReference>
<dbReference type="Proteomes" id="UP000345637">
    <property type="component" value="Unassembled WGS sequence"/>
</dbReference>
<name>A0A485AZS6_RAOPL</name>
<protein>
    <submittedName>
        <fullName evidence="1">Uncharacterized protein</fullName>
    </submittedName>
</protein>
<accession>A0A485AZS6</accession>
<evidence type="ECO:0000313" key="1">
    <source>
        <dbReference type="EMBL" id="VFS65882.1"/>
    </source>
</evidence>
<gene>
    <name evidence="1" type="ORF">NCTC12998_02863</name>
</gene>
<dbReference type="InterPro" id="IPR036624">
    <property type="entry name" value="Hcp1-lik_sf"/>
</dbReference>
<dbReference type="Gene3D" id="2.30.110.20">
    <property type="entry name" value="Hcp1-like"/>
    <property type="match status" value="1"/>
</dbReference>